<evidence type="ECO:0000313" key="5">
    <source>
        <dbReference type="Ensembl" id="ENSNNAP00000012535.1"/>
    </source>
</evidence>
<proteinExistence type="inferred from homology"/>
<name>A0A8C6XDD3_NAJNA</name>
<feature type="domain" description="Sulfotransferase" evidence="4">
    <location>
        <begin position="68"/>
        <end position="311"/>
    </location>
</feature>
<evidence type="ECO:0000313" key="6">
    <source>
        <dbReference type="Proteomes" id="UP000694559"/>
    </source>
</evidence>
<keyword evidence="2 3" id="KW-0808">Transferase</keyword>
<organism evidence="5 6">
    <name type="scientific">Naja naja</name>
    <name type="common">Indian cobra</name>
    <dbReference type="NCBI Taxonomy" id="35670"/>
    <lineage>
        <taxon>Eukaryota</taxon>
        <taxon>Metazoa</taxon>
        <taxon>Chordata</taxon>
        <taxon>Craniata</taxon>
        <taxon>Vertebrata</taxon>
        <taxon>Euteleostomi</taxon>
        <taxon>Lepidosauria</taxon>
        <taxon>Squamata</taxon>
        <taxon>Bifurcata</taxon>
        <taxon>Unidentata</taxon>
        <taxon>Episquamata</taxon>
        <taxon>Toxicofera</taxon>
        <taxon>Serpentes</taxon>
        <taxon>Colubroidea</taxon>
        <taxon>Elapidae</taxon>
        <taxon>Elapinae</taxon>
        <taxon>Naja</taxon>
    </lineage>
</organism>
<reference evidence="5" key="2">
    <citation type="submission" date="2025-09" db="UniProtKB">
        <authorList>
            <consortium name="Ensembl"/>
        </authorList>
    </citation>
    <scope>IDENTIFICATION</scope>
</reference>
<protein>
    <recommendedName>
        <fullName evidence="3">Sulfotransferase</fullName>
        <ecNumber evidence="3">2.8.2.-</ecNumber>
    </recommendedName>
</protein>
<evidence type="ECO:0000256" key="2">
    <source>
        <dbReference type="ARBA" id="ARBA00022679"/>
    </source>
</evidence>
<dbReference type="InterPro" id="IPR000863">
    <property type="entry name" value="Sulfotransferase_dom"/>
</dbReference>
<dbReference type="EC" id="2.8.2.-" evidence="3"/>
<accession>A0A8C6XDD3</accession>
<dbReference type="AlphaFoldDB" id="A0A8C6XDD3"/>
<dbReference type="OrthoDB" id="205623at2759"/>
<dbReference type="SUPFAM" id="SSF52540">
    <property type="entry name" value="P-loop containing nucleoside triphosphate hydrolases"/>
    <property type="match status" value="1"/>
</dbReference>
<dbReference type="Gene3D" id="3.40.50.300">
    <property type="entry name" value="P-loop containing nucleotide triphosphate hydrolases"/>
    <property type="match status" value="1"/>
</dbReference>
<dbReference type="GeneTree" id="ENSGT00940000165210"/>
<evidence type="ECO:0000256" key="3">
    <source>
        <dbReference type="RuleBase" id="RU361155"/>
    </source>
</evidence>
<evidence type="ECO:0000259" key="4">
    <source>
        <dbReference type="Pfam" id="PF00685"/>
    </source>
</evidence>
<reference evidence="5" key="1">
    <citation type="submission" date="2025-08" db="UniProtKB">
        <authorList>
            <consortium name="Ensembl"/>
        </authorList>
    </citation>
    <scope>IDENTIFICATION</scope>
</reference>
<sequence>MKPTESLSYPSVIMTQQQLSKILDERFEENEKKALSERTFMYDGVLYPTMVCCPEILKRIHTFRAREDDIILVSYPKAGSNWVQQILMQLEVASGKYEEDEQKQRLQKLLQLSRVCFLEFGQPEKFEGMEKLPSRRIIKTHLSPQKLPKSIFEQKAKILVLLRNPKDTAISFFHFSKGMKLLSDQETWDEYFEAFITGKVVYGSYFDYIIEWNKYLDDSNIFFITYEEIKENPASSLKKIAKFFDLSVTEEKIESIVKETRFESMKDNAGTFGKVGQVLFRKGIVGDWTSVFSESQNEKMDKKFEETVAKTKLGMKLKYEVYCKN</sequence>
<dbReference type="Proteomes" id="UP000694559">
    <property type="component" value="Unplaced"/>
</dbReference>
<dbReference type="InterPro" id="IPR027417">
    <property type="entry name" value="P-loop_NTPase"/>
</dbReference>
<dbReference type="GO" id="GO:0008146">
    <property type="term" value="F:sulfotransferase activity"/>
    <property type="evidence" value="ECO:0007669"/>
    <property type="project" value="InterPro"/>
</dbReference>
<keyword evidence="6" id="KW-1185">Reference proteome</keyword>
<dbReference type="Pfam" id="PF00685">
    <property type="entry name" value="Sulfotransfer_1"/>
    <property type="match status" value="1"/>
</dbReference>
<comment type="similarity">
    <text evidence="1 3">Belongs to the sulfotransferase 1 family.</text>
</comment>
<dbReference type="OMA" id="IHTFRAR"/>
<dbReference type="Ensembl" id="ENSNNAT00000013119.1">
    <property type="protein sequence ID" value="ENSNNAP00000012535.1"/>
    <property type="gene ID" value="ENSNNAG00000008446.1"/>
</dbReference>
<dbReference type="PANTHER" id="PTHR11783">
    <property type="entry name" value="SULFOTRANSFERASE SULT"/>
    <property type="match status" value="1"/>
</dbReference>
<evidence type="ECO:0000256" key="1">
    <source>
        <dbReference type="ARBA" id="ARBA00005771"/>
    </source>
</evidence>